<dbReference type="InterPro" id="IPR039923">
    <property type="entry name" value="Protodermal_1"/>
</dbReference>
<proteinExistence type="predicted"/>
<feature type="region of interest" description="Disordered" evidence="1">
    <location>
        <begin position="43"/>
        <end position="97"/>
    </location>
</feature>
<dbReference type="OrthoDB" id="696797at2759"/>
<evidence type="ECO:0000313" key="4">
    <source>
        <dbReference type="Proteomes" id="UP000639772"/>
    </source>
</evidence>
<gene>
    <name evidence="3" type="ORF">HPP92_000524</name>
</gene>
<dbReference type="AlphaFoldDB" id="A0A835VIU1"/>
<keyword evidence="2" id="KW-0732">Signal</keyword>
<reference evidence="3 4" key="1">
    <citation type="journal article" date="2020" name="Nat. Food">
        <title>A phased Vanilla planifolia genome enables genetic improvement of flavour and production.</title>
        <authorList>
            <person name="Hasing T."/>
            <person name="Tang H."/>
            <person name="Brym M."/>
            <person name="Khazi F."/>
            <person name="Huang T."/>
            <person name="Chambers A.H."/>
        </authorList>
    </citation>
    <scope>NUCLEOTIDE SEQUENCE [LARGE SCALE GENOMIC DNA]</scope>
    <source>
        <tissue evidence="3">Leaf</tissue>
    </source>
</reference>
<protein>
    <submittedName>
        <fullName evidence="3">Uncharacterized protein</fullName>
    </submittedName>
</protein>
<feature type="compositionally biased region" description="Pro residues" evidence="1">
    <location>
        <begin position="52"/>
        <end position="62"/>
    </location>
</feature>
<organism evidence="3 4">
    <name type="scientific">Vanilla planifolia</name>
    <name type="common">Vanilla</name>
    <dbReference type="NCBI Taxonomy" id="51239"/>
    <lineage>
        <taxon>Eukaryota</taxon>
        <taxon>Viridiplantae</taxon>
        <taxon>Streptophyta</taxon>
        <taxon>Embryophyta</taxon>
        <taxon>Tracheophyta</taxon>
        <taxon>Spermatophyta</taxon>
        <taxon>Magnoliopsida</taxon>
        <taxon>Liliopsida</taxon>
        <taxon>Asparagales</taxon>
        <taxon>Orchidaceae</taxon>
        <taxon>Vanilloideae</taxon>
        <taxon>Vanilleae</taxon>
        <taxon>Vanilla</taxon>
    </lineage>
</organism>
<comment type="caution">
    <text evidence="3">The sequence shown here is derived from an EMBL/GenBank/DDBJ whole genome shotgun (WGS) entry which is preliminary data.</text>
</comment>
<dbReference type="PANTHER" id="PTHR33210">
    <property type="entry name" value="PROTODERMAL FACTOR 1"/>
    <property type="match status" value="1"/>
</dbReference>
<sequence length="216" mass="22588">MERTKRPGKSAPSLCLLQLVVLQSLVTTALCSQMLEQDTGLSNRKSYYTPTPNVPHPHPPPIASHSHPTTSHPSPPTPTQGGGGGAPPTPTDGDHTIPPFHPGTCSYWIAHPTKIVELIGYLGTLGDIFGGGCVLAFGGKNPTLRDALANTRKDSIGALVREGTAALLNSMACKGFPLSPGQVKSAFPAALRNDEAAAAQAQIFKLANEGRYGHKA</sequence>
<feature type="signal peptide" evidence="2">
    <location>
        <begin position="1"/>
        <end position="31"/>
    </location>
</feature>
<accession>A0A835VIU1</accession>
<feature type="chain" id="PRO_5032837055" evidence="2">
    <location>
        <begin position="32"/>
        <end position="216"/>
    </location>
</feature>
<evidence type="ECO:0000313" key="3">
    <source>
        <dbReference type="EMBL" id="KAG0500452.1"/>
    </source>
</evidence>
<dbReference type="PANTHER" id="PTHR33210:SF14">
    <property type="entry name" value="MEIOSIS 5"/>
    <property type="match status" value="1"/>
</dbReference>
<dbReference type="Proteomes" id="UP000639772">
    <property type="component" value="Chromosome 1"/>
</dbReference>
<evidence type="ECO:0000256" key="1">
    <source>
        <dbReference type="SAM" id="MobiDB-lite"/>
    </source>
</evidence>
<feature type="compositionally biased region" description="Low complexity" evidence="1">
    <location>
        <begin position="63"/>
        <end position="72"/>
    </location>
</feature>
<dbReference type="EMBL" id="JADCNM010000001">
    <property type="protein sequence ID" value="KAG0500452.1"/>
    <property type="molecule type" value="Genomic_DNA"/>
</dbReference>
<evidence type="ECO:0000256" key="2">
    <source>
        <dbReference type="SAM" id="SignalP"/>
    </source>
</evidence>
<name>A0A835VIU1_VANPL</name>